<dbReference type="OrthoDB" id="9774579at2"/>
<keyword evidence="5" id="KW-1185">Reference proteome</keyword>
<evidence type="ECO:0000256" key="2">
    <source>
        <dbReference type="PROSITE-ProRule" id="PRU00504"/>
    </source>
</evidence>
<dbReference type="Proteomes" id="UP000253940">
    <property type="component" value="Chromosome"/>
</dbReference>
<evidence type="ECO:0000313" key="4">
    <source>
        <dbReference type="EMBL" id="AXI03809.1"/>
    </source>
</evidence>
<dbReference type="PROSITE" id="PS51257">
    <property type="entry name" value="PROKAR_LIPOPROTEIN"/>
    <property type="match status" value="1"/>
</dbReference>
<dbReference type="RefSeq" id="WP_114899917.1">
    <property type="nucleotide sequence ID" value="NZ_CP031222.1"/>
</dbReference>
<protein>
    <recommendedName>
        <fullName evidence="6">SMP-30/Gluconolactonase/LRE-like region domain-containing protein</fullName>
    </recommendedName>
</protein>
<accession>A0A345P950</accession>
<dbReference type="Pfam" id="PF01436">
    <property type="entry name" value="NHL"/>
    <property type="match status" value="2"/>
</dbReference>
<reference evidence="4 5" key="1">
    <citation type="submission" date="2018-07" db="EMBL/GenBank/DDBJ databases">
        <title>Genome sequencing of Moraxellaceae gen. HYN0046.</title>
        <authorList>
            <person name="Kim M."/>
            <person name="Yi H."/>
        </authorList>
    </citation>
    <scope>NUCLEOTIDE SEQUENCE [LARGE SCALE GENOMIC DNA]</scope>
    <source>
        <strain evidence="4 5">HYN0046</strain>
    </source>
</reference>
<dbReference type="InterPro" id="IPR011042">
    <property type="entry name" value="6-blade_b-propeller_TolB-like"/>
</dbReference>
<gene>
    <name evidence="4" type="ORF">HYN46_13780</name>
</gene>
<evidence type="ECO:0000256" key="3">
    <source>
        <dbReference type="SAM" id="SignalP"/>
    </source>
</evidence>
<dbReference type="PROSITE" id="PS51125">
    <property type="entry name" value="NHL"/>
    <property type="match status" value="2"/>
</dbReference>
<dbReference type="PANTHER" id="PTHR13833:SF71">
    <property type="entry name" value="NHL DOMAIN-CONTAINING PROTEIN"/>
    <property type="match status" value="1"/>
</dbReference>
<dbReference type="InterPro" id="IPR001258">
    <property type="entry name" value="NHL_repeat"/>
</dbReference>
<dbReference type="PANTHER" id="PTHR13833">
    <property type="match status" value="1"/>
</dbReference>
<dbReference type="Gene3D" id="2.120.10.30">
    <property type="entry name" value="TolB, C-terminal domain"/>
    <property type="match status" value="2"/>
</dbReference>
<keyword evidence="1" id="KW-0677">Repeat</keyword>
<dbReference type="AlphaFoldDB" id="A0A345P950"/>
<feature type="signal peptide" evidence="3">
    <location>
        <begin position="1"/>
        <end position="22"/>
    </location>
</feature>
<dbReference type="KEGG" id="mbah:HYN46_13780"/>
<organism evidence="4 5">
    <name type="scientific">Aquirhabdus parva</name>
    <dbReference type="NCBI Taxonomy" id="2283318"/>
    <lineage>
        <taxon>Bacteria</taxon>
        <taxon>Pseudomonadati</taxon>
        <taxon>Pseudomonadota</taxon>
        <taxon>Gammaproteobacteria</taxon>
        <taxon>Moraxellales</taxon>
        <taxon>Moraxellaceae</taxon>
        <taxon>Aquirhabdus</taxon>
    </lineage>
</organism>
<evidence type="ECO:0000313" key="5">
    <source>
        <dbReference type="Proteomes" id="UP000253940"/>
    </source>
</evidence>
<name>A0A345P950_9GAMM</name>
<keyword evidence="3" id="KW-0732">Signal</keyword>
<evidence type="ECO:0008006" key="6">
    <source>
        <dbReference type="Google" id="ProtNLM"/>
    </source>
</evidence>
<dbReference type="SUPFAM" id="SSF101898">
    <property type="entry name" value="NHL repeat"/>
    <property type="match status" value="1"/>
</dbReference>
<feature type="repeat" description="NHL" evidence="2">
    <location>
        <begin position="316"/>
        <end position="346"/>
    </location>
</feature>
<feature type="repeat" description="NHL" evidence="2">
    <location>
        <begin position="267"/>
        <end position="292"/>
    </location>
</feature>
<evidence type="ECO:0000256" key="1">
    <source>
        <dbReference type="ARBA" id="ARBA00022737"/>
    </source>
</evidence>
<feature type="chain" id="PRO_5016616530" description="SMP-30/Gluconolactonase/LRE-like region domain-containing protein" evidence="3">
    <location>
        <begin position="23"/>
        <end position="454"/>
    </location>
</feature>
<proteinExistence type="predicted"/>
<dbReference type="EMBL" id="CP031222">
    <property type="protein sequence ID" value="AXI03809.1"/>
    <property type="molecule type" value="Genomic_DNA"/>
</dbReference>
<sequence>MNFQQKLIILTLSILITACGGSSDTASIAPSPVAPVPVTPAPVTPTPITPTILASGSHATLAANEQYLVPKGTSVTTPSGSIIFLYGSNSKPIVPLNSIINVPSSATGAATYTVSSGVVNVAPLNATSQFIAGSATSTGSLDGVGSAATFFIVGNGMAVDATGNIFITNQSKVRKITPEGVVTTLTDFKVTNIDLNPSITIDKSGNVFVSLQTQGFIIPGFGPLANLGGYFNSNNIFELTATGQSIAFKQWGVTPPSSSPPSLTTGGLALDSAGNFYIADTTHHRIVKFDPTGSMSVFAGSGTAGLADGAGVAAMFNSPSDVAIDGQNNLYVADSGNSALRKIKPDGTVSTITLPSDPSFGFSYKIAVDPAGNIFSIYVRLVGTSKSSGIYRLDTSGNITNFPISGITLGSTLTTDSKGALYYTSGGDVSSTEPIPAMILSGAGAQVLKMTLSN</sequence>